<dbReference type="Gene3D" id="1.10.357.10">
    <property type="entry name" value="Tetracycline Repressor, domain 2"/>
    <property type="match status" value="1"/>
</dbReference>
<keyword evidence="1 2" id="KW-0238">DNA-binding</keyword>
<dbReference type="InterPro" id="IPR023772">
    <property type="entry name" value="DNA-bd_HTH_TetR-type_CS"/>
</dbReference>
<reference evidence="4" key="1">
    <citation type="journal article" date="2020" name="mSystems">
        <title>Genome- and Community-Level Interaction Insights into Carbon Utilization and Element Cycling Functions of Hydrothermarchaeota in Hydrothermal Sediment.</title>
        <authorList>
            <person name="Zhou Z."/>
            <person name="Liu Y."/>
            <person name="Xu W."/>
            <person name="Pan J."/>
            <person name="Luo Z.H."/>
            <person name="Li M."/>
        </authorList>
    </citation>
    <scope>NUCLEOTIDE SEQUENCE [LARGE SCALE GENOMIC DNA]</scope>
    <source>
        <strain evidence="4">SpSt-418</strain>
    </source>
</reference>
<proteinExistence type="predicted"/>
<sequence length="210" mass="23415">MQSGVMTPTTDTKEQIISVAERLFAERGFAGTTLRSVVSEAGVNLAAVHYHFGSKEELFRAVVVRLARPIVERELTLLEELRQEHEVPSIEAILTALLKPNLEILAQDKETLVIRAQFMGRCRTEPEPIQSIAAKEFAASTEAFLDMLQRVLPEQSRSQLYWKFDLVIAALIRVQAEAGQPFALLRGIEPADVETATEQLVKFLAPGMRS</sequence>
<dbReference type="GO" id="GO:0003700">
    <property type="term" value="F:DNA-binding transcription factor activity"/>
    <property type="evidence" value="ECO:0007669"/>
    <property type="project" value="TreeGrafter"/>
</dbReference>
<dbReference type="InterPro" id="IPR036271">
    <property type="entry name" value="Tet_transcr_reg_TetR-rel_C_sf"/>
</dbReference>
<organism evidence="4">
    <name type="scientific">Oscillatoriales cyanobacterium SpSt-418</name>
    <dbReference type="NCBI Taxonomy" id="2282169"/>
    <lineage>
        <taxon>Bacteria</taxon>
        <taxon>Bacillati</taxon>
        <taxon>Cyanobacteriota</taxon>
        <taxon>Cyanophyceae</taxon>
        <taxon>Oscillatoriophycideae</taxon>
        <taxon>Oscillatoriales</taxon>
    </lineage>
</organism>
<feature type="DNA-binding region" description="H-T-H motif" evidence="2">
    <location>
        <begin position="33"/>
        <end position="52"/>
    </location>
</feature>
<evidence type="ECO:0000256" key="2">
    <source>
        <dbReference type="PROSITE-ProRule" id="PRU00335"/>
    </source>
</evidence>
<dbReference type="InterPro" id="IPR001647">
    <property type="entry name" value="HTH_TetR"/>
</dbReference>
<dbReference type="Pfam" id="PF17939">
    <property type="entry name" value="TetR_C_30"/>
    <property type="match status" value="1"/>
</dbReference>
<dbReference type="InterPro" id="IPR009057">
    <property type="entry name" value="Homeodomain-like_sf"/>
</dbReference>
<dbReference type="PRINTS" id="PR00455">
    <property type="entry name" value="HTHTETR"/>
</dbReference>
<gene>
    <name evidence="4" type="ORF">ENR64_17715</name>
</gene>
<dbReference type="PANTHER" id="PTHR30055:SF235">
    <property type="entry name" value="TRANSCRIPTIONAL REGULATORY PROTEIN"/>
    <property type="match status" value="1"/>
</dbReference>
<evidence type="ECO:0000256" key="1">
    <source>
        <dbReference type="ARBA" id="ARBA00023125"/>
    </source>
</evidence>
<dbReference type="PANTHER" id="PTHR30055">
    <property type="entry name" value="HTH-TYPE TRANSCRIPTIONAL REGULATOR RUTR"/>
    <property type="match status" value="1"/>
</dbReference>
<evidence type="ECO:0000313" key="4">
    <source>
        <dbReference type="EMBL" id="HFM99557.1"/>
    </source>
</evidence>
<dbReference type="Pfam" id="PF00440">
    <property type="entry name" value="TetR_N"/>
    <property type="match status" value="1"/>
</dbReference>
<feature type="domain" description="HTH tetR-type" evidence="3">
    <location>
        <begin position="10"/>
        <end position="70"/>
    </location>
</feature>
<name>A0A7C3PQQ7_9CYAN</name>
<dbReference type="EMBL" id="DSRU01000256">
    <property type="protein sequence ID" value="HFM99557.1"/>
    <property type="molecule type" value="Genomic_DNA"/>
</dbReference>
<dbReference type="PROSITE" id="PS01081">
    <property type="entry name" value="HTH_TETR_1"/>
    <property type="match status" value="1"/>
</dbReference>
<dbReference type="SUPFAM" id="SSF48498">
    <property type="entry name" value="Tetracyclin repressor-like, C-terminal domain"/>
    <property type="match status" value="1"/>
</dbReference>
<dbReference type="PROSITE" id="PS50977">
    <property type="entry name" value="HTH_TETR_2"/>
    <property type="match status" value="1"/>
</dbReference>
<evidence type="ECO:0000259" key="3">
    <source>
        <dbReference type="PROSITE" id="PS50977"/>
    </source>
</evidence>
<protein>
    <submittedName>
        <fullName evidence="4">TetR/AcrR family transcriptional regulator</fullName>
    </submittedName>
</protein>
<dbReference type="GO" id="GO:0000976">
    <property type="term" value="F:transcription cis-regulatory region binding"/>
    <property type="evidence" value="ECO:0007669"/>
    <property type="project" value="TreeGrafter"/>
</dbReference>
<dbReference type="InterPro" id="IPR050109">
    <property type="entry name" value="HTH-type_TetR-like_transc_reg"/>
</dbReference>
<dbReference type="SUPFAM" id="SSF46689">
    <property type="entry name" value="Homeodomain-like"/>
    <property type="match status" value="1"/>
</dbReference>
<dbReference type="InterPro" id="IPR041586">
    <property type="entry name" value="PsrA_TetR_C"/>
</dbReference>
<accession>A0A7C3PQQ7</accession>
<comment type="caution">
    <text evidence="4">The sequence shown here is derived from an EMBL/GenBank/DDBJ whole genome shotgun (WGS) entry which is preliminary data.</text>
</comment>
<dbReference type="AlphaFoldDB" id="A0A7C3PQQ7"/>